<organism evidence="1 2">
    <name type="scientific">Amphibalanus amphitrite</name>
    <name type="common">Striped barnacle</name>
    <name type="synonym">Balanus amphitrite</name>
    <dbReference type="NCBI Taxonomy" id="1232801"/>
    <lineage>
        <taxon>Eukaryota</taxon>
        <taxon>Metazoa</taxon>
        <taxon>Ecdysozoa</taxon>
        <taxon>Arthropoda</taxon>
        <taxon>Crustacea</taxon>
        <taxon>Multicrustacea</taxon>
        <taxon>Cirripedia</taxon>
        <taxon>Thoracica</taxon>
        <taxon>Thoracicalcarea</taxon>
        <taxon>Balanomorpha</taxon>
        <taxon>Balanoidea</taxon>
        <taxon>Balanidae</taxon>
        <taxon>Amphibalaninae</taxon>
        <taxon>Amphibalanus</taxon>
    </lineage>
</organism>
<evidence type="ECO:0000313" key="1">
    <source>
        <dbReference type="EMBL" id="KAF0293283.1"/>
    </source>
</evidence>
<dbReference type="GO" id="GO:0006633">
    <property type="term" value="P:fatty acid biosynthetic process"/>
    <property type="evidence" value="ECO:0007669"/>
    <property type="project" value="TreeGrafter"/>
</dbReference>
<gene>
    <name evidence="1" type="primary">Acly</name>
    <name evidence="1" type="ORF">FJT64_008829</name>
</gene>
<dbReference type="SUPFAM" id="SSF48256">
    <property type="entry name" value="Citrate synthase"/>
    <property type="match status" value="1"/>
</dbReference>
<dbReference type="OrthoDB" id="3261737at2759"/>
<dbReference type="AlphaFoldDB" id="A0A6A4VI71"/>
<evidence type="ECO:0000313" key="2">
    <source>
        <dbReference type="Proteomes" id="UP000440578"/>
    </source>
</evidence>
<dbReference type="PANTHER" id="PTHR23118:SF42">
    <property type="entry name" value="ATP-CITRATE SYNTHASE"/>
    <property type="match status" value="1"/>
</dbReference>
<comment type="caution">
    <text evidence="1">The sequence shown here is derived from an EMBL/GenBank/DDBJ whole genome shotgun (WGS) entry which is preliminary data.</text>
</comment>
<dbReference type="EMBL" id="VIIS01001755">
    <property type="protein sequence ID" value="KAF0293283.1"/>
    <property type="molecule type" value="Genomic_DNA"/>
</dbReference>
<dbReference type="GO" id="GO:0005829">
    <property type="term" value="C:cytosol"/>
    <property type="evidence" value="ECO:0007669"/>
    <property type="project" value="TreeGrafter"/>
</dbReference>
<dbReference type="InterPro" id="IPR036969">
    <property type="entry name" value="Citrate_synthase_sf"/>
</dbReference>
<dbReference type="GO" id="GO:0003878">
    <property type="term" value="F:ATP citrate synthase activity"/>
    <property type="evidence" value="ECO:0007669"/>
    <property type="project" value="TreeGrafter"/>
</dbReference>
<protein>
    <submittedName>
        <fullName evidence="1">ATP-citrate synthase</fullName>
    </submittedName>
</protein>
<dbReference type="PANTHER" id="PTHR23118">
    <property type="entry name" value="ATP-CITRATE SYNTHASE"/>
    <property type="match status" value="1"/>
</dbReference>
<accession>A0A6A4VI71</accession>
<name>A0A6A4VI71_AMPAM</name>
<dbReference type="GO" id="GO:0006085">
    <property type="term" value="P:acetyl-CoA biosynthetic process"/>
    <property type="evidence" value="ECO:0007669"/>
    <property type="project" value="TreeGrafter"/>
</dbReference>
<proteinExistence type="predicted"/>
<sequence length="68" mass="7901">MGLCEEAQEYVEIGVLNGLFVLGRSIGFIGHYLDQKRLKQGLYRHPWDDISYVMPEKYEAYNFDGAQQ</sequence>
<reference evidence="1 2" key="1">
    <citation type="submission" date="2019-07" db="EMBL/GenBank/DDBJ databases">
        <title>Draft genome assembly of a fouling barnacle, Amphibalanus amphitrite (Darwin, 1854): The first reference genome for Thecostraca.</title>
        <authorList>
            <person name="Kim W."/>
        </authorList>
    </citation>
    <scope>NUCLEOTIDE SEQUENCE [LARGE SCALE GENOMIC DNA]</scope>
    <source>
        <strain evidence="1">SNU_AA5</strain>
        <tissue evidence="1">Soma without cirri and trophi</tissue>
    </source>
</reference>
<dbReference type="Proteomes" id="UP000440578">
    <property type="component" value="Unassembled WGS sequence"/>
</dbReference>
<dbReference type="InterPro" id="IPR002020">
    <property type="entry name" value="Citrate_synthase"/>
</dbReference>
<keyword evidence="2" id="KW-1185">Reference proteome</keyword>